<evidence type="ECO:0000256" key="2">
    <source>
        <dbReference type="SAM" id="SignalP"/>
    </source>
</evidence>
<gene>
    <name evidence="3" type="ORF">GCM10022229_27130</name>
</gene>
<accession>A0ABP7MXT8</accession>
<evidence type="ECO:0000313" key="3">
    <source>
        <dbReference type="EMBL" id="GAA3932109.1"/>
    </source>
</evidence>
<dbReference type="EMBL" id="BAAAZU010000030">
    <property type="protein sequence ID" value="GAA3932109.1"/>
    <property type="molecule type" value="Genomic_DNA"/>
</dbReference>
<evidence type="ECO:0000256" key="1">
    <source>
        <dbReference type="SAM" id="MobiDB-lite"/>
    </source>
</evidence>
<feature type="compositionally biased region" description="Low complexity" evidence="1">
    <location>
        <begin position="171"/>
        <end position="185"/>
    </location>
</feature>
<dbReference type="RefSeq" id="WP_344760556.1">
    <property type="nucleotide sequence ID" value="NZ_BAAAZU010000030.1"/>
</dbReference>
<organism evidence="3 4">
    <name type="scientific">Luteimonas lutimaris</name>
    <dbReference type="NCBI Taxonomy" id="698645"/>
    <lineage>
        <taxon>Bacteria</taxon>
        <taxon>Pseudomonadati</taxon>
        <taxon>Pseudomonadota</taxon>
        <taxon>Gammaproteobacteria</taxon>
        <taxon>Lysobacterales</taxon>
        <taxon>Lysobacteraceae</taxon>
        <taxon>Luteimonas</taxon>
    </lineage>
</organism>
<feature type="signal peptide" evidence="2">
    <location>
        <begin position="1"/>
        <end position="23"/>
    </location>
</feature>
<comment type="caution">
    <text evidence="3">The sequence shown here is derived from an EMBL/GenBank/DDBJ whole genome shotgun (WGS) entry which is preliminary data.</text>
</comment>
<feature type="region of interest" description="Disordered" evidence="1">
    <location>
        <begin position="156"/>
        <end position="207"/>
    </location>
</feature>
<dbReference type="Proteomes" id="UP001501727">
    <property type="component" value="Unassembled WGS sequence"/>
</dbReference>
<protein>
    <submittedName>
        <fullName evidence="3">Uncharacterized protein</fullName>
    </submittedName>
</protein>
<keyword evidence="2" id="KW-0732">Signal</keyword>
<name>A0ABP7MXT8_9GAMM</name>
<sequence length="271" mass="29183">MSRIVLSLSAALLAASACFPAAARTLVDMSIVDRDDGRPLPQYRHAGERWLAGVPGHRYAVRLANTSGERVLVVLSVDGVNAVTGEDADPSQAGYVLEPWQSAEIGGWRKSLDDVAQFHFTRLPDSYAARTGRPGNVGVVGIAVFRERRPPRIHAAPYPYPVRPEARTGADDAGAPSASAAAEASIVTTPTPADATRQRIGTGHGAREWAPVSRTGFVRAGNRPAQVTELRYDTPRRLMALGILPREDHWRPRPVAQVPHAFPGGFVPDPR</sequence>
<feature type="chain" id="PRO_5045392526" evidence="2">
    <location>
        <begin position="24"/>
        <end position="271"/>
    </location>
</feature>
<proteinExistence type="predicted"/>
<dbReference type="PROSITE" id="PS51257">
    <property type="entry name" value="PROKAR_LIPOPROTEIN"/>
    <property type="match status" value="1"/>
</dbReference>
<keyword evidence="4" id="KW-1185">Reference proteome</keyword>
<evidence type="ECO:0000313" key="4">
    <source>
        <dbReference type="Proteomes" id="UP001501727"/>
    </source>
</evidence>
<reference evidence="4" key="1">
    <citation type="journal article" date="2019" name="Int. J. Syst. Evol. Microbiol.">
        <title>The Global Catalogue of Microorganisms (GCM) 10K type strain sequencing project: providing services to taxonomists for standard genome sequencing and annotation.</title>
        <authorList>
            <consortium name="The Broad Institute Genomics Platform"/>
            <consortium name="The Broad Institute Genome Sequencing Center for Infectious Disease"/>
            <person name="Wu L."/>
            <person name="Ma J."/>
        </authorList>
    </citation>
    <scope>NUCLEOTIDE SEQUENCE [LARGE SCALE GENOMIC DNA]</scope>
    <source>
        <strain evidence="4">JCM 16916</strain>
    </source>
</reference>